<keyword evidence="5" id="KW-0804">Transcription</keyword>
<keyword evidence="2" id="KW-0902">Two-component regulatory system</keyword>
<name>A0A955L8R1_9BACT</name>
<evidence type="ECO:0000256" key="1">
    <source>
        <dbReference type="ARBA" id="ARBA00022553"/>
    </source>
</evidence>
<gene>
    <name evidence="9" type="ORF">KC717_03695</name>
</gene>
<comment type="caution">
    <text evidence="9">The sequence shown here is derived from an EMBL/GenBank/DDBJ whole genome shotgun (WGS) entry which is preliminary data.</text>
</comment>
<proteinExistence type="predicted"/>
<dbReference type="GO" id="GO:0000976">
    <property type="term" value="F:transcription cis-regulatory region binding"/>
    <property type="evidence" value="ECO:0007669"/>
    <property type="project" value="TreeGrafter"/>
</dbReference>
<dbReference type="PANTHER" id="PTHR48111:SF1">
    <property type="entry name" value="TWO-COMPONENT RESPONSE REGULATOR ORR33"/>
    <property type="match status" value="1"/>
</dbReference>
<evidence type="ECO:0000256" key="2">
    <source>
        <dbReference type="ARBA" id="ARBA00023012"/>
    </source>
</evidence>
<dbReference type="PANTHER" id="PTHR48111">
    <property type="entry name" value="REGULATOR OF RPOS"/>
    <property type="match status" value="1"/>
</dbReference>
<protein>
    <submittedName>
        <fullName evidence="9">Response regulator</fullName>
    </submittedName>
</protein>
<evidence type="ECO:0000256" key="6">
    <source>
        <dbReference type="PROSITE-ProRule" id="PRU00169"/>
    </source>
</evidence>
<evidence type="ECO:0000256" key="7">
    <source>
        <dbReference type="SAM" id="MobiDB-lite"/>
    </source>
</evidence>
<evidence type="ECO:0000256" key="4">
    <source>
        <dbReference type="ARBA" id="ARBA00023125"/>
    </source>
</evidence>
<dbReference type="CDD" id="cd17536">
    <property type="entry name" value="REC_YesN-like"/>
    <property type="match status" value="1"/>
</dbReference>
<dbReference type="EMBL" id="JAGQLH010000040">
    <property type="protein sequence ID" value="MCA9385725.1"/>
    <property type="molecule type" value="Genomic_DNA"/>
</dbReference>
<evidence type="ECO:0000313" key="10">
    <source>
        <dbReference type="Proteomes" id="UP000754563"/>
    </source>
</evidence>
<dbReference type="GO" id="GO:0032993">
    <property type="term" value="C:protein-DNA complex"/>
    <property type="evidence" value="ECO:0007669"/>
    <property type="project" value="TreeGrafter"/>
</dbReference>
<evidence type="ECO:0000313" key="9">
    <source>
        <dbReference type="EMBL" id="MCA9385725.1"/>
    </source>
</evidence>
<dbReference type="GO" id="GO:0005829">
    <property type="term" value="C:cytosol"/>
    <property type="evidence" value="ECO:0007669"/>
    <property type="project" value="TreeGrafter"/>
</dbReference>
<sequence length="276" mass="30387">MSQSNNYKILIAEDEVPLRKALVSKLTKEGFITLEAEDGRQALNVSLELHPDLIITDIFMPEMSGLDFVKNLREDEWGKTAKIIFLTNLNNTEEVVKAMEYGVEDYMVKSDMKLQDIVMKVQDELEMNQTTSPSQVVPIATSQTPEQDPNINVTPVQQSEQVAQAPAVDPVLQQNAQQAPNQTQVQTTTPSAPPVQSQPADTIQTNQQTNVQQHVEPTNQTPQVTTTPEVNVTPPPQSVQNHNISTVAPTPPVLENPTETTPTAPPVILDPPNFPS</sequence>
<dbReference type="Proteomes" id="UP000754563">
    <property type="component" value="Unassembled WGS sequence"/>
</dbReference>
<feature type="compositionally biased region" description="Low complexity" evidence="7">
    <location>
        <begin position="173"/>
        <end position="190"/>
    </location>
</feature>
<dbReference type="PROSITE" id="PS50110">
    <property type="entry name" value="RESPONSE_REGULATORY"/>
    <property type="match status" value="1"/>
</dbReference>
<keyword evidence="3" id="KW-0805">Transcription regulation</keyword>
<accession>A0A955L8R1</accession>
<evidence type="ECO:0000256" key="5">
    <source>
        <dbReference type="ARBA" id="ARBA00023163"/>
    </source>
</evidence>
<feature type="compositionally biased region" description="Polar residues" evidence="7">
    <location>
        <begin position="142"/>
        <end position="162"/>
    </location>
</feature>
<dbReference type="InterPro" id="IPR001789">
    <property type="entry name" value="Sig_transdc_resp-reg_receiver"/>
</dbReference>
<dbReference type="InterPro" id="IPR039420">
    <property type="entry name" value="WalR-like"/>
</dbReference>
<dbReference type="SMART" id="SM00448">
    <property type="entry name" value="REC"/>
    <property type="match status" value="1"/>
</dbReference>
<dbReference type="GO" id="GO:0006355">
    <property type="term" value="P:regulation of DNA-templated transcription"/>
    <property type="evidence" value="ECO:0007669"/>
    <property type="project" value="TreeGrafter"/>
</dbReference>
<reference evidence="9" key="1">
    <citation type="submission" date="2020-04" db="EMBL/GenBank/DDBJ databases">
        <authorList>
            <person name="Zhang T."/>
        </authorList>
    </citation>
    <scope>NUCLEOTIDE SEQUENCE</scope>
    <source>
        <strain evidence="9">HKST-UBA11</strain>
    </source>
</reference>
<feature type="compositionally biased region" description="Pro residues" evidence="7">
    <location>
        <begin position="263"/>
        <end position="276"/>
    </location>
</feature>
<dbReference type="AlphaFoldDB" id="A0A955L8R1"/>
<feature type="compositionally biased region" description="Polar residues" evidence="7">
    <location>
        <begin position="194"/>
        <end position="203"/>
    </location>
</feature>
<organism evidence="9 10">
    <name type="scientific">Candidatus Dojkabacteria bacterium</name>
    <dbReference type="NCBI Taxonomy" id="2099670"/>
    <lineage>
        <taxon>Bacteria</taxon>
        <taxon>Candidatus Dojkabacteria</taxon>
    </lineage>
</organism>
<evidence type="ECO:0000259" key="8">
    <source>
        <dbReference type="PROSITE" id="PS50110"/>
    </source>
</evidence>
<reference evidence="9" key="2">
    <citation type="journal article" date="2021" name="Microbiome">
        <title>Successional dynamics and alternative stable states in a saline activated sludge microbial community over 9 years.</title>
        <authorList>
            <person name="Wang Y."/>
            <person name="Ye J."/>
            <person name="Ju F."/>
            <person name="Liu L."/>
            <person name="Boyd J.A."/>
            <person name="Deng Y."/>
            <person name="Parks D.H."/>
            <person name="Jiang X."/>
            <person name="Yin X."/>
            <person name="Woodcroft B.J."/>
            <person name="Tyson G.W."/>
            <person name="Hugenholtz P."/>
            <person name="Polz M.F."/>
            <person name="Zhang T."/>
        </authorList>
    </citation>
    <scope>NUCLEOTIDE SEQUENCE</scope>
    <source>
        <strain evidence="9">HKST-UBA11</strain>
    </source>
</reference>
<feature type="compositionally biased region" description="Low complexity" evidence="7">
    <location>
        <begin position="204"/>
        <end position="232"/>
    </location>
</feature>
<keyword evidence="4" id="KW-0238">DNA-binding</keyword>
<feature type="compositionally biased region" description="Polar residues" evidence="7">
    <location>
        <begin position="238"/>
        <end position="248"/>
    </location>
</feature>
<feature type="modified residue" description="4-aspartylphosphate" evidence="6">
    <location>
        <position position="57"/>
    </location>
</feature>
<feature type="region of interest" description="Disordered" evidence="7">
    <location>
        <begin position="142"/>
        <end position="276"/>
    </location>
</feature>
<dbReference type="Gene3D" id="3.40.50.2300">
    <property type="match status" value="1"/>
</dbReference>
<dbReference type="SUPFAM" id="SSF52172">
    <property type="entry name" value="CheY-like"/>
    <property type="match status" value="1"/>
</dbReference>
<dbReference type="Pfam" id="PF00072">
    <property type="entry name" value="Response_reg"/>
    <property type="match status" value="1"/>
</dbReference>
<dbReference type="GO" id="GO:0000156">
    <property type="term" value="F:phosphorelay response regulator activity"/>
    <property type="evidence" value="ECO:0007669"/>
    <property type="project" value="TreeGrafter"/>
</dbReference>
<keyword evidence="1 6" id="KW-0597">Phosphoprotein</keyword>
<evidence type="ECO:0000256" key="3">
    <source>
        <dbReference type="ARBA" id="ARBA00023015"/>
    </source>
</evidence>
<feature type="domain" description="Response regulatory" evidence="8">
    <location>
        <begin position="8"/>
        <end position="124"/>
    </location>
</feature>
<dbReference type="InterPro" id="IPR011006">
    <property type="entry name" value="CheY-like_superfamily"/>
</dbReference>